<evidence type="ECO:0000256" key="1">
    <source>
        <dbReference type="SAM" id="MobiDB-lite"/>
    </source>
</evidence>
<feature type="region of interest" description="Disordered" evidence="1">
    <location>
        <begin position="316"/>
        <end position="339"/>
    </location>
</feature>
<keyword evidence="4" id="KW-1185">Reference proteome</keyword>
<dbReference type="InterPro" id="IPR021822">
    <property type="entry name" value="DUF3405"/>
</dbReference>
<dbReference type="RefSeq" id="XP_023627208.1">
    <property type="nucleotide sequence ID" value="XM_023771440.1"/>
</dbReference>
<name>A0A2D3VEX5_9PEZI</name>
<keyword evidence="2" id="KW-1133">Transmembrane helix</keyword>
<reference evidence="3 4" key="1">
    <citation type="submission" date="2016-03" db="EMBL/GenBank/DDBJ databases">
        <authorList>
            <person name="Ploux O."/>
        </authorList>
    </citation>
    <scope>NUCLEOTIDE SEQUENCE [LARGE SCALE GENOMIC DNA]</scope>
    <source>
        <strain evidence="3 4">URUG2</strain>
    </source>
</reference>
<dbReference type="OrthoDB" id="3353407at2759"/>
<feature type="compositionally biased region" description="Basic and acidic residues" evidence="1">
    <location>
        <begin position="18"/>
        <end position="28"/>
    </location>
</feature>
<dbReference type="GeneID" id="35601319"/>
<dbReference type="Pfam" id="PF11885">
    <property type="entry name" value="DUF3405"/>
    <property type="match status" value="1"/>
</dbReference>
<accession>A0A2D3VEX5</accession>
<organism evidence="3 4">
    <name type="scientific">Ramularia collo-cygni</name>
    <dbReference type="NCBI Taxonomy" id="112498"/>
    <lineage>
        <taxon>Eukaryota</taxon>
        <taxon>Fungi</taxon>
        <taxon>Dikarya</taxon>
        <taxon>Ascomycota</taxon>
        <taxon>Pezizomycotina</taxon>
        <taxon>Dothideomycetes</taxon>
        <taxon>Dothideomycetidae</taxon>
        <taxon>Mycosphaerellales</taxon>
        <taxon>Mycosphaerellaceae</taxon>
        <taxon>Ramularia</taxon>
    </lineage>
</organism>
<dbReference type="PANTHER" id="PTHR36205:SF1">
    <property type="entry name" value="MAJOR FACILITATOR SUPERFAMILY TRANSPORTER"/>
    <property type="match status" value="1"/>
</dbReference>
<keyword evidence="2" id="KW-0812">Transmembrane</keyword>
<protein>
    <recommendedName>
        <fullName evidence="5">Major facilitator superfamily transporter</fullName>
    </recommendedName>
</protein>
<feature type="compositionally biased region" description="Acidic residues" evidence="1">
    <location>
        <begin position="573"/>
        <end position="582"/>
    </location>
</feature>
<feature type="transmembrane region" description="Helical" evidence="2">
    <location>
        <begin position="69"/>
        <end position="86"/>
    </location>
</feature>
<evidence type="ECO:0000313" key="3">
    <source>
        <dbReference type="EMBL" id="CZT20319.1"/>
    </source>
</evidence>
<gene>
    <name evidence="3" type="ORF">RCC_06178</name>
</gene>
<feature type="compositionally biased region" description="Basic and acidic residues" evidence="1">
    <location>
        <begin position="160"/>
        <end position="171"/>
    </location>
</feature>
<proteinExistence type="predicted"/>
<sequence length="792" mass="91152">MSRYRSFSGALIDPEKQDAEPAHDHYLSEDTSEASASMRSSTYQPMLAQGTTRAPTYAYHLPRRRFSRYFTLGISTLLLLFIYYLVRSSWVSRAEVQLGLTRPPAPPPAWEGFPFLKRYHGGIRTLVSRSENQPEYPVDEDLEVQRLAMEQKKHADAALKQEKGFERRDLPTPKQFDPYPKYEGDGPRAGYPAPNKCYLNVKEKLEAPQILGYEGVTKGFPDPVMGSYELFGLRNDVCFERHGRLGPYGFGYSKKFGGSSAGMDGDRDGAEHVWNGQLEVDYRNIKWAEVQQRCMEDNAQRFNPAPKQRLNHFFSSMASGGPKKEKESITKETETSTKAEDKHLLNRTAVLIRTWTGYEYDAEDMFYLRALVNELSIQSGSEYVIHFLIHVKDDNKQIWADEEMYQSVLDSALPEEFRGMGTLWSERQMGLIYGGVPESMYRDLPVHGAYRSTYMPVQYFAHMHPEYDFFWHWEMDIRYTGHFYHLFEQVSQWAKRQPRKGLWERNGRFYVPKEHGSWEDFRQMVRVQTEHGTASKENIYAKLAADAGTKNPMDAATHSHETPVWGPLRPDGEGDTTADPESDPLPPTTYDKDNYEWGVDEQADFITFNPLFDPHGTNWILAEDTTGYNTTLGYPPRRTAIITASRLSRRLLETMHRETALHRHTMFSEMWPGSCALHHGYKAVYAPHPVYIDRAWPTSYLAAVYNNGRNGAAGGARTSVFSDERQHNFLGTTWYYHAGFSANLWKRWLGYKVDNDGGEEWEMANEGRMCLPAMLLHPVKHVDMIYEHQAGE</sequence>
<feature type="region of interest" description="Disordered" evidence="1">
    <location>
        <begin position="18"/>
        <end position="43"/>
    </location>
</feature>
<evidence type="ECO:0000313" key="4">
    <source>
        <dbReference type="Proteomes" id="UP000225277"/>
    </source>
</evidence>
<evidence type="ECO:0008006" key="5">
    <source>
        <dbReference type="Google" id="ProtNLM"/>
    </source>
</evidence>
<keyword evidence="2" id="KW-0472">Membrane</keyword>
<feature type="region of interest" description="Disordered" evidence="1">
    <location>
        <begin position="160"/>
        <end position="187"/>
    </location>
</feature>
<feature type="region of interest" description="Disordered" evidence="1">
    <location>
        <begin position="550"/>
        <end position="591"/>
    </location>
</feature>
<dbReference type="EMBL" id="FJUY01000009">
    <property type="protein sequence ID" value="CZT20319.1"/>
    <property type="molecule type" value="Genomic_DNA"/>
</dbReference>
<feature type="compositionally biased region" description="Basic and acidic residues" evidence="1">
    <location>
        <begin position="322"/>
        <end position="339"/>
    </location>
</feature>
<dbReference type="AlphaFoldDB" id="A0A2D3VEX5"/>
<feature type="compositionally biased region" description="Polar residues" evidence="1">
    <location>
        <begin position="33"/>
        <end position="43"/>
    </location>
</feature>
<dbReference type="PANTHER" id="PTHR36205">
    <property type="entry name" value="CHROMOSOME 19, WHOLE GENOME SHOTGUN SEQUENCE"/>
    <property type="match status" value="1"/>
</dbReference>
<evidence type="ECO:0000256" key="2">
    <source>
        <dbReference type="SAM" id="Phobius"/>
    </source>
</evidence>
<dbReference type="Proteomes" id="UP000225277">
    <property type="component" value="Unassembled WGS sequence"/>
</dbReference>
<dbReference type="STRING" id="112498.A0A2D3VEX5"/>